<comment type="caution">
    <text evidence="1">The sequence shown here is derived from an EMBL/GenBank/DDBJ whole genome shotgun (WGS) entry which is preliminary data.</text>
</comment>
<sequence length="187" mass="20474">MPRPKTQTDADVLDAAHRLLHAEGPEALTFARLAFYCGLAPATLVQRFKSKDGLKQAALLHAWDKFDARTAELARQVPKTPAGAIKLLSALSGGYGGIEAYARGLLVLREDLSDPVLRARGAAWRRALSKALDQCFASSAGVPKDMGLLTASHWQGSLLWWGFEPTDDVRRYVEASLKRFIAAMLRD</sequence>
<accession>A0ACC5RD48</accession>
<reference evidence="1" key="1">
    <citation type="submission" date="2021-01" db="EMBL/GenBank/DDBJ databases">
        <authorList>
            <person name="Sun Q."/>
        </authorList>
    </citation>
    <scope>NUCLEOTIDE SEQUENCE</scope>
    <source>
        <strain evidence="1">YIM B02566</strain>
    </source>
</reference>
<evidence type="ECO:0000313" key="1">
    <source>
        <dbReference type="EMBL" id="MBK1870323.1"/>
    </source>
</evidence>
<gene>
    <name evidence="1" type="ORF">JHL16_28425</name>
</gene>
<organism evidence="1 2">
    <name type="scientific">Taklimakanibacter albus</name>
    <dbReference type="NCBI Taxonomy" id="2800327"/>
    <lineage>
        <taxon>Bacteria</taxon>
        <taxon>Pseudomonadati</taxon>
        <taxon>Pseudomonadota</taxon>
        <taxon>Alphaproteobacteria</taxon>
        <taxon>Hyphomicrobiales</taxon>
        <taxon>Aestuariivirgaceae</taxon>
        <taxon>Taklimakanibacter</taxon>
    </lineage>
</organism>
<name>A0ACC5RD48_9HYPH</name>
<keyword evidence="2" id="KW-1185">Reference proteome</keyword>
<protein>
    <submittedName>
        <fullName evidence="1">TetR/AcrR family transcriptional regulator</fullName>
    </submittedName>
</protein>
<dbReference type="Proteomes" id="UP000616151">
    <property type="component" value="Unassembled WGS sequence"/>
</dbReference>
<proteinExistence type="predicted"/>
<evidence type="ECO:0000313" key="2">
    <source>
        <dbReference type="Proteomes" id="UP000616151"/>
    </source>
</evidence>
<dbReference type="EMBL" id="JAENHL010000008">
    <property type="protein sequence ID" value="MBK1870323.1"/>
    <property type="molecule type" value="Genomic_DNA"/>
</dbReference>